<dbReference type="InterPro" id="IPR023198">
    <property type="entry name" value="PGP-like_dom2"/>
</dbReference>
<dbReference type="PANTHER" id="PTHR43481">
    <property type="entry name" value="FRUCTOSE-1-PHOSPHATE PHOSPHATASE"/>
    <property type="match status" value="1"/>
</dbReference>
<dbReference type="InterPro" id="IPR036412">
    <property type="entry name" value="HAD-like_sf"/>
</dbReference>
<dbReference type="InterPro" id="IPR023214">
    <property type="entry name" value="HAD_sf"/>
</dbReference>
<dbReference type="PANTHER" id="PTHR43481:SF4">
    <property type="entry name" value="GLYCEROL-1-PHOSPHATE PHOSPHOHYDROLASE 1-RELATED"/>
    <property type="match status" value="1"/>
</dbReference>
<reference evidence="2" key="1">
    <citation type="journal article" date="2019" name="Int. J. Syst. Evol. Microbiol.">
        <title>The Global Catalogue of Microorganisms (GCM) 10K type strain sequencing project: providing services to taxonomists for standard genome sequencing and annotation.</title>
        <authorList>
            <consortium name="The Broad Institute Genomics Platform"/>
            <consortium name="The Broad Institute Genome Sequencing Center for Infectious Disease"/>
            <person name="Wu L."/>
            <person name="Ma J."/>
        </authorList>
    </citation>
    <scope>NUCLEOTIDE SEQUENCE [LARGE SCALE GENOMIC DNA]</scope>
    <source>
        <strain evidence="2">CCM 7526</strain>
    </source>
</reference>
<dbReference type="RefSeq" id="WP_317791599.1">
    <property type="nucleotide sequence ID" value="NZ_AP028461.1"/>
</dbReference>
<name>A0ABW4A229_9ACTN</name>
<keyword evidence="1" id="KW-0378">Hydrolase</keyword>
<dbReference type="Gene3D" id="3.40.50.1000">
    <property type="entry name" value="HAD superfamily/HAD-like"/>
    <property type="match status" value="1"/>
</dbReference>
<gene>
    <name evidence="1" type="ORF">ACFQ5G_04305</name>
</gene>
<dbReference type="NCBIfam" id="TIGR01509">
    <property type="entry name" value="HAD-SF-IA-v3"/>
    <property type="match status" value="1"/>
</dbReference>
<dbReference type="EMBL" id="JBHTMK010000005">
    <property type="protein sequence ID" value="MFD1364564.1"/>
    <property type="molecule type" value="Genomic_DNA"/>
</dbReference>
<proteinExistence type="predicted"/>
<keyword evidence="2" id="KW-1185">Reference proteome</keyword>
<dbReference type="SFLD" id="SFLDG01129">
    <property type="entry name" value="C1.5:_HAD__Beta-PGM__Phosphata"/>
    <property type="match status" value="1"/>
</dbReference>
<dbReference type="SFLD" id="SFLDS00003">
    <property type="entry name" value="Haloacid_Dehalogenase"/>
    <property type="match status" value="1"/>
</dbReference>
<dbReference type="Gene3D" id="1.10.150.240">
    <property type="entry name" value="Putative phosphatase, domain 2"/>
    <property type="match status" value="1"/>
</dbReference>
<dbReference type="SUPFAM" id="SSF56784">
    <property type="entry name" value="HAD-like"/>
    <property type="match status" value="1"/>
</dbReference>
<dbReference type="InterPro" id="IPR051806">
    <property type="entry name" value="HAD-like_SPP"/>
</dbReference>
<comment type="caution">
    <text evidence="1">The sequence shown here is derived from an EMBL/GenBank/DDBJ whole genome shotgun (WGS) entry which is preliminary data.</text>
</comment>
<evidence type="ECO:0000313" key="2">
    <source>
        <dbReference type="Proteomes" id="UP001597183"/>
    </source>
</evidence>
<evidence type="ECO:0000313" key="1">
    <source>
        <dbReference type="EMBL" id="MFD1364564.1"/>
    </source>
</evidence>
<accession>A0ABW4A229</accession>
<dbReference type="InterPro" id="IPR006439">
    <property type="entry name" value="HAD-SF_hydro_IA"/>
</dbReference>
<sequence>MVSARLTTDDLLQGTAAVIVDWDGTVVDSQDANFAALSAALLPYSVSLDRPWYEQHVGLSIAELLTEIAAIHGDLPTSTIIEASRSRLLASLDQLQPIAATIELLDAATDRGLPCAVASGAARVLVEGGIRALNLAHLFTATITRENVVRGKPAPDLFLHAAGVLAVDARRCLAVDDAADGVAAARAAGMRVLTVRQGRLVPTHVPAVVADPS</sequence>
<protein>
    <submittedName>
        <fullName evidence="1">HAD family hydrolase</fullName>
    </submittedName>
</protein>
<dbReference type="Proteomes" id="UP001597183">
    <property type="component" value="Unassembled WGS sequence"/>
</dbReference>
<dbReference type="GO" id="GO:0016787">
    <property type="term" value="F:hydrolase activity"/>
    <property type="evidence" value="ECO:0007669"/>
    <property type="project" value="UniProtKB-KW"/>
</dbReference>
<dbReference type="Pfam" id="PF00702">
    <property type="entry name" value="Hydrolase"/>
    <property type="match status" value="1"/>
</dbReference>
<organism evidence="1 2">
    <name type="scientific">Actinoplanes sichuanensis</name>
    <dbReference type="NCBI Taxonomy" id="512349"/>
    <lineage>
        <taxon>Bacteria</taxon>
        <taxon>Bacillati</taxon>
        <taxon>Actinomycetota</taxon>
        <taxon>Actinomycetes</taxon>
        <taxon>Micromonosporales</taxon>
        <taxon>Micromonosporaceae</taxon>
        <taxon>Actinoplanes</taxon>
    </lineage>
</organism>